<protein>
    <submittedName>
        <fullName evidence="2">Uncharacterized protein</fullName>
    </submittedName>
</protein>
<sequence>MGYFDSLANLPPGANPYDEAFRIVEKMLKPEPNPWWSDLLIGITFFGFALMLFQALFLVYQRNKINAFVQLSYNKLGLLQIHISDSMGLSYTLYSIASISQLFLVKKPHRTVLDTGPATTLNLCFLYHLGSAFLWACVSYCAVMFWDLSSGKTFSRELLKKVIQWAMCLFFFLTILVPMPIILWAYAMVFLTISKMRSIAYSVLESLQSAALTYVGSGTTNDRLHVQTLLSPIHQLTLQRHDLENYLLIGIKTYTILSYLFIILFFPTTYFCNKYLFKSSVKEVKLECATDPPVPAFRRWKAHNLRRQQAQLYRLTFFAFLCQFIHIPGLMWQLTHSAEGFSHNTTWHRVTEHGLNLPLAIVGNFNLYFLILHSQALMEWFLVKRVEERPSFTKTGDEV</sequence>
<evidence type="ECO:0000313" key="2">
    <source>
        <dbReference type="EMBL" id="MBW0519538.1"/>
    </source>
</evidence>
<feature type="transmembrane region" description="Helical" evidence="1">
    <location>
        <begin position="246"/>
        <end position="272"/>
    </location>
</feature>
<reference evidence="2" key="1">
    <citation type="submission" date="2021-03" db="EMBL/GenBank/DDBJ databases">
        <title>Draft genome sequence of rust myrtle Austropuccinia psidii MF-1, a brazilian biotype.</title>
        <authorList>
            <person name="Quecine M.C."/>
            <person name="Pachon D.M.R."/>
            <person name="Bonatelli M.L."/>
            <person name="Correr F.H."/>
            <person name="Franceschini L.M."/>
            <person name="Leite T.F."/>
            <person name="Margarido G.R.A."/>
            <person name="Almeida C.A."/>
            <person name="Ferrarezi J.A."/>
            <person name="Labate C.A."/>
        </authorList>
    </citation>
    <scope>NUCLEOTIDE SEQUENCE</scope>
    <source>
        <strain evidence="2">MF-1</strain>
    </source>
</reference>
<accession>A0A9Q3EIF7</accession>
<gene>
    <name evidence="2" type="ORF">O181_059253</name>
</gene>
<keyword evidence="1" id="KW-0812">Transmembrane</keyword>
<dbReference type="AlphaFoldDB" id="A0A9Q3EIF7"/>
<feature type="transmembrane region" description="Helical" evidence="1">
    <location>
        <begin position="125"/>
        <end position="146"/>
    </location>
</feature>
<dbReference type="OrthoDB" id="2504686at2759"/>
<keyword evidence="1" id="KW-0472">Membrane</keyword>
<organism evidence="2 3">
    <name type="scientific">Austropuccinia psidii MF-1</name>
    <dbReference type="NCBI Taxonomy" id="1389203"/>
    <lineage>
        <taxon>Eukaryota</taxon>
        <taxon>Fungi</taxon>
        <taxon>Dikarya</taxon>
        <taxon>Basidiomycota</taxon>
        <taxon>Pucciniomycotina</taxon>
        <taxon>Pucciniomycetes</taxon>
        <taxon>Pucciniales</taxon>
        <taxon>Sphaerophragmiaceae</taxon>
        <taxon>Austropuccinia</taxon>
    </lineage>
</organism>
<comment type="caution">
    <text evidence="2">The sequence shown here is derived from an EMBL/GenBank/DDBJ whole genome shotgun (WGS) entry which is preliminary data.</text>
</comment>
<dbReference type="Proteomes" id="UP000765509">
    <property type="component" value="Unassembled WGS sequence"/>
</dbReference>
<name>A0A9Q3EIF7_9BASI</name>
<keyword evidence="1" id="KW-1133">Transmembrane helix</keyword>
<evidence type="ECO:0000313" key="3">
    <source>
        <dbReference type="Proteomes" id="UP000765509"/>
    </source>
</evidence>
<feature type="transmembrane region" description="Helical" evidence="1">
    <location>
        <begin position="167"/>
        <end position="187"/>
    </location>
</feature>
<proteinExistence type="predicted"/>
<feature type="transmembrane region" description="Helical" evidence="1">
    <location>
        <begin position="312"/>
        <end position="334"/>
    </location>
</feature>
<feature type="transmembrane region" description="Helical" evidence="1">
    <location>
        <begin position="354"/>
        <end position="372"/>
    </location>
</feature>
<dbReference type="EMBL" id="AVOT02027464">
    <property type="protein sequence ID" value="MBW0519538.1"/>
    <property type="molecule type" value="Genomic_DNA"/>
</dbReference>
<keyword evidence="3" id="KW-1185">Reference proteome</keyword>
<feature type="transmembrane region" description="Helical" evidence="1">
    <location>
        <begin position="81"/>
        <end position="105"/>
    </location>
</feature>
<feature type="transmembrane region" description="Helical" evidence="1">
    <location>
        <begin position="39"/>
        <end position="60"/>
    </location>
</feature>
<evidence type="ECO:0000256" key="1">
    <source>
        <dbReference type="SAM" id="Phobius"/>
    </source>
</evidence>